<dbReference type="EMBL" id="CP150496">
    <property type="protein sequence ID" value="WYW54355.1"/>
    <property type="molecule type" value="Genomic_DNA"/>
</dbReference>
<dbReference type="SUPFAM" id="SSF55729">
    <property type="entry name" value="Acyl-CoA N-acyltransferases (Nat)"/>
    <property type="match status" value="1"/>
</dbReference>
<evidence type="ECO:0000313" key="3">
    <source>
        <dbReference type="Proteomes" id="UP001491088"/>
    </source>
</evidence>
<accession>A0ABZ2TMP6</accession>
<reference evidence="2 3" key="1">
    <citation type="submission" date="2024-03" db="EMBL/GenBank/DDBJ databases">
        <authorList>
            <person name="Cao K."/>
        </authorList>
    </citation>
    <scope>NUCLEOTIDE SEQUENCE [LARGE SCALE GENOMIC DNA]</scope>
    <source>
        <strain evidence="2 3">MCCC 1K00696</strain>
    </source>
</reference>
<dbReference type="Proteomes" id="UP001491088">
    <property type="component" value="Chromosome"/>
</dbReference>
<dbReference type="InterPro" id="IPR016181">
    <property type="entry name" value="Acyl_CoA_acyltransferase"/>
</dbReference>
<keyword evidence="2" id="KW-0012">Acyltransferase</keyword>
<protein>
    <submittedName>
        <fullName evidence="2">GNAT family N-acetyltransferase</fullName>
        <ecNumber evidence="2">2.3.1.-</ecNumber>
    </submittedName>
</protein>
<keyword evidence="3" id="KW-1185">Reference proteome</keyword>
<dbReference type="Pfam" id="PF13673">
    <property type="entry name" value="Acetyltransf_10"/>
    <property type="match status" value="1"/>
</dbReference>
<dbReference type="Gene3D" id="3.40.630.30">
    <property type="match status" value="1"/>
</dbReference>
<name>A0ABZ2TMP6_9FLAO</name>
<feature type="domain" description="N-acetyltransferase" evidence="1">
    <location>
        <begin position="1"/>
        <end position="145"/>
    </location>
</feature>
<sequence>MIVKAIISDAERLSEIAMQSKAVWGYSNDDLETWREDLTITPKIFDENYICKYVLDSKIVGFYVLNSSNLDVYILEFLFIDPNYIKKGIGHQLLLHAIAISKKAKRLQVLSDPNAEAFYTKYGFKVIDNIKSSIPGRLLPKMELQLR</sequence>
<dbReference type="GO" id="GO:0016746">
    <property type="term" value="F:acyltransferase activity"/>
    <property type="evidence" value="ECO:0007669"/>
    <property type="project" value="UniProtKB-KW"/>
</dbReference>
<keyword evidence="2" id="KW-0808">Transferase</keyword>
<organism evidence="2 3">
    <name type="scientific">Polaribacter marinaquae</name>
    <dbReference type="NCBI Taxonomy" id="1642819"/>
    <lineage>
        <taxon>Bacteria</taxon>
        <taxon>Pseudomonadati</taxon>
        <taxon>Bacteroidota</taxon>
        <taxon>Flavobacteriia</taxon>
        <taxon>Flavobacteriales</taxon>
        <taxon>Flavobacteriaceae</taxon>
    </lineage>
</organism>
<gene>
    <name evidence="2" type="ORF">WG950_07410</name>
</gene>
<dbReference type="InterPro" id="IPR000182">
    <property type="entry name" value="GNAT_dom"/>
</dbReference>
<evidence type="ECO:0000259" key="1">
    <source>
        <dbReference type="PROSITE" id="PS51186"/>
    </source>
</evidence>
<dbReference type="RefSeq" id="WP_340931354.1">
    <property type="nucleotide sequence ID" value="NZ_CP150496.1"/>
</dbReference>
<evidence type="ECO:0000313" key="2">
    <source>
        <dbReference type="EMBL" id="WYW54355.1"/>
    </source>
</evidence>
<dbReference type="PROSITE" id="PS51186">
    <property type="entry name" value="GNAT"/>
    <property type="match status" value="1"/>
</dbReference>
<dbReference type="CDD" id="cd04301">
    <property type="entry name" value="NAT_SF"/>
    <property type="match status" value="1"/>
</dbReference>
<proteinExistence type="predicted"/>
<dbReference type="EC" id="2.3.1.-" evidence="2"/>